<name>A0A1J0VXT5_9NOCA</name>
<accession>A0A1J0VXT5</accession>
<reference evidence="1" key="1">
    <citation type="submission" date="2016-11" db="EMBL/GenBank/DDBJ databases">
        <authorList>
            <person name="Jaros S."/>
            <person name="Januszkiewicz K."/>
            <person name="Wedrychowicz H."/>
        </authorList>
    </citation>
    <scope>NUCLEOTIDE SEQUENCE [LARGE SCALE GENOMIC DNA]</scope>
    <source>
        <strain evidence="1">Y48</strain>
    </source>
</reference>
<evidence type="ECO:0000313" key="2">
    <source>
        <dbReference type="Proteomes" id="UP000183810"/>
    </source>
</evidence>
<gene>
    <name evidence="1" type="ORF">BOX37_26180</name>
</gene>
<evidence type="ECO:0000313" key="1">
    <source>
        <dbReference type="EMBL" id="APE36838.1"/>
    </source>
</evidence>
<sequence>MIEITADCDSVDSFQTRRRTLDIMANAANNLSMGLMAESLISSAWDLAVTDAQRARVALVHSSIAASRNDHDHVLSLISEKVVDDIVSSHSATLGAAALIKRADSLRATDIPRSELDIQRASDIVSSAINEGPRIVQRLQLLEVTINVLIASGSSTSISEADAVLNEMRSLANIHGAQHNRIKRVEDRLYK</sequence>
<dbReference type="KEGG" id="nsl:BOX37_26180"/>
<protein>
    <submittedName>
        <fullName evidence="1">Uncharacterized protein</fullName>
    </submittedName>
</protein>
<organism evidence="1 2">
    <name type="scientific">Nocardia mangyaensis</name>
    <dbReference type="NCBI Taxonomy" id="2213200"/>
    <lineage>
        <taxon>Bacteria</taxon>
        <taxon>Bacillati</taxon>
        <taxon>Actinomycetota</taxon>
        <taxon>Actinomycetes</taxon>
        <taxon>Mycobacteriales</taxon>
        <taxon>Nocardiaceae</taxon>
        <taxon>Nocardia</taxon>
    </lineage>
</organism>
<proteinExistence type="predicted"/>
<dbReference type="Proteomes" id="UP000183810">
    <property type="component" value="Chromosome"/>
</dbReference>
<dbReference type="EMBL" id="CP018082">
    <property type="protein sequence ID" value="APE36838.1"/>
    <property type="molecule type" value="Genomic_DNA"/>
</dbReference>
<dbReference type="AlphaFoldDB" id="A0A1J0VXT5"/>
<keyword evidence="2" id="KW-1185">Reference proteome</keyword>